<dbReference type="Proteomes" id="UP000467841">
    <property type="component" value="Unassembled WGS sequence"/>
</dbReference>
<dbReference type="AlphaFoldDB" id="A0A6D2KI45"/>
<dbReference type="Pfam" id="PF08268">
    <property type="entry name" value="FBA_3"/>
    <property type="match status" value="1"/>
</dbReference>
<name>A0A6D2KI45_9BRAS</name>
<gene>
    <name evidence="2" type="ORF">MERR_LOCUS34620</name>
</gene>
<dbReference type="PANTHER" id="PTHR31111:SF138">
    <property type="entry name" value="F-BOX ASSOCIATED DOMAIN-CONTAINING PROTEIN"/>
    <property type="match status" value="1"/>
</dbReference>
<dbReference type="NCBIfam" id="TIGR01640">
    <property type="entry name" value="F_box_assoc_1"/>
    <property type="match status" value="1"/>
</dbReference>
<proteinExistence type="predicted"/>
<sequence>MDVSGEHQVFTLGAQNTWRMIECKCPHLPITQGICKNGVVYYRAWSFTPDKKYQVVVSLDMKSEGFNLMTLPDYVKIDQYANKNGQKFLSFVVGNIYLAMGYHTAEVLSAPGS</sequence>
<reference evidence="2" key="1">
    <citation type="submission" date="2020-01" db="EMBL/GenBank/DDBJ databases">
        <authorList>
            <person name="Mishra B."/>
        </authorList>
    </citation>
    <scope>NUCLEOTIDE SEQUENCE [LARGE SCALE GENOMIC DNA]</scope>
</reference>
<evidence type="ECO:0000313" key="2">
    <source>
        <dbReference type="EMBL" id="CAA7047385.1"/>
    </source>
</evidence>
<protein>
    <recommendedName>
        <fullName evidence="1">F-box associated beta-propeller type 3 domain-containing protein</fullName>
    </recommendedName>
</protein>
<dbReference type="OrthoDB" id="1042273at2759"/>
<comment type="caution">
    <text evidence="2">The sequence shown here is derived from an EMBL/GenBank/DDBJ whole genome shotgun (WGS) entry which is preliminary data.</text>
</comment>
<evidence type="ECO:0000259" key="1">
    <source>
        <dbReference type="Pfam" id="PF08268"/>
    </source>
</evidence>
<dbReference type="InterPro" id="IPR017451">
    <property type="entry name" value="F-box-assoc_interact_dom"/>
</dbReference>
<dbReference type="InterPro" id="IPR013187">
    <property type="entry name" value="F-box-assoc_dom_typ3"/>
</dbReference>
<organism evidence="2 3">
    <name type="scientific">Microthlaspi erraticum</name>
    <dbReference type="NCBI Taxonomy" id="1685480"/>
    <lineage>
        <taxon>Eukaryota</taxon>
        <taxon>Viridiplantae</taxon>
        <taxon>Streptophyta</taxon>
        <taxon>Embryophyta</taxon>
        <taxon>Tracheophyta</taxon>
        <taxon>Spermatophyta</taxon>
        <taxon>Magnoliopsida</taxon>
        <taxon>eudicotyledons</taxon>
        <taxon>Gunneridae</taxon>
        <taxon>Pentapetalae</taxon>
        <taxon>rosids</taxon>
        <taxon>malvids</taxon>
        <taxon>Brassicales</taxon>
        <taxon>Brassicaceae</taxon>
        <taxon>Coluteocarpeae</taxon>
        <taxon>Microthlaspi</taxon>
    </lineage>
</organism>
<dbReference type="PANTHER" id="PTHR31111">
    <property type="entry name" value="BNAA05G37150D PROTEIN-RELATED"/>
    <property type="match status" value="1"/>
</dbReference>
<evidence type="ECO:0000313" key="3">
    <source>
        <dbReference type="Proteomes" id="UP000467841"/>
    </source>
</evidence>
<dbReference type="EMBL" id="CACVBM020001373">
    <property type="protein sequence ID" value="CAA7047385.1"/>
    <property type="molecule type" value="Genomic_DNA"/>
</dbReference>
<keyword evidence="3" id="KW-1185">Reference proteome</keyword>
<accession>A0A6D2KI45</accession>
<feature type="domain" description="F-box associated beta-propeller type 3" evidence="1">
    <location>
        <begin position="4"/>
        <end position="77"/>
    </location>
</feature>